<gene>
    <name evidence="1" type="ORF">B5P37_08540</name>
</gene>
<dbReference type="AlphaFoldDB" id="A0AAC9RUA5"/>
<proteinExistence type="predicted"/>
<accession>A0AAC9RUA5</accession>
<evidence type="ECO:0000313" key="2">
    <source>
        <dbReference type="Proteomes" id="UP000242864"/>
    </source>
</evidence>
<keyword evidence="2" id="KW-1185">Reference proteome</keyword>
<protein>
    <submittedName>
        <fullName evidence="1">Uncharacterized protein</fullName>
    </submittedName>
</protein>
<dbReference type="KEGG" id="slz:B5P37_08540"/>
<organism evidence="1 2">
    <name type="scientific">Staphylococcus lutrae</name>
    <dbReference type="NCBI Taxonomy" id="155085"/>
    <lineage>
        <taxon>Bacteria</taxon>
        <taxon>Bacillati</taxon>
        <taxon>Bacillota</taxon>
        <taxon>Bacilli</taxon>
        <taxon>Bacillales</taxon>
        <taxon>Staphylococcaceae</taxon>
        <taxon>Staphylococcus</taxon>
    </lineage>
</organism>
<name>A0AAC9RUA5_9STAP</name>
<evidence type="ECO:0000313" key="1">
    <source>
        <dbReference type="EMBL" id="ARJ51354.1"/>
    </source>
</evidence>
<sequence length="62" mass="7231">MSPFFRALWLGDDLFNHNDITLMLECDNSCPSEIYNNFKINASKIFSHYFIYNGIVNGGYKM</sequence>
<dbReference type="EMBL" id="CP020773">
    <property type="protein sequence ID" value="ARJ51354.1"/>
    <property type="molecule type" value="Genomic_DNA"/>
</dbReference>
<dbReference type="Proteomes" id="UP000242864">
    <property type="component" value="Chromosome"/>
</dbReference>
<reference evidence="1 2" key="1">
    <citation type="submission" date="2017-04" db="EMBL/GenBank/DDBJ databases">
        <authorList>
            <person name="Veseli I.A."/>
            <person name="Tang C."/>
            <person name="Pombert J.-F."/>
        </authorList>
    </citation>
    <scope>NUCLEOTIDE SEQUENCE [LARGE SCALE GENOMIC DNA]</scope>
    <source>
        <strain evidence="1 2">ATCC 700373</strain>
    </source>
</reference>